<protein>
    <submittedName>
        <fullName evidence="1">Uncharacterized protein</fullName>
    </submittedName>
</protein>
<gene>
    <name evidence="1" type="ORF">GCM10010521_01470</name>
</gene>
<accession>A0ABP6MKB8</accession>
<reference evidence="2" key="1">
    <citation type="journal article" date="2019" name="Int. J. Syst. Evol. Microbiol.">
        <title>The Global Catalogue of Microorganisms (GCM) 10K type strain sequencing project: providing services to taxonomists for standard genome sequencing and annotation.</title>
        <authorList>
            <consortium name="The Broad Institute Genomics Platform"/>
            <consortium name="The Broad Institute Genome Sequencing Center for Infectious Disease"/>
            <person name="Wu L."/>
            <person name="Ma J."/>
        </authorList>
    </citation>
    <scope>NUCLEOTIDE SEQUENCE [LARGE SCALE GENOMIC DNA]</scope>
    <source>
        <strain evidence="2">JCM 11574</strain>
    </source>
</reference>
<comment type="caution">
    <text evidence="1">The sequence shown here is derived from an EMBL/GenBank/DDBJ whole genome shotgun (WGS) entry which is preliminary data.</text>
</comment>
<sequence>MPVPVPVEIFRFGAEWVERALNGERAEPGRDVRHYVHRDGPTTGATADLAWWLGTVPTLIDEARRA</sequence>
<name>A0ABP6MKB8_9ACTN</name>
<dbReference type="RefSeq" id="WP_345046363.1">
    <property type="nucleotide sequence ID" value="NZ_BAAAVM010000001.1"/>
</dbReference>
<evidence type="ECO:0000313" key="1">
    <source>
        <dbReference type="EMBL" id="GAA3117464.1"/>
    </source>
</evidence>
<organism evidence="1 2">
    <name type="scientific">Streptomyces rameus</name>
    <dbReference type="NCBI Taxonomy" id="68261"/>
    <lineage>
        <taxon>Bacteria</taxon>
        <taxon>Bacillati</taxon>
        <taxon>Actinomycetota</taxon>
        <taxon>Actinomycetes</taxon>
        <taxon>Kitasatosporales</taxon>
        <taxon>Streptomycetaceae</taxon>
        <taxon>Streptomyces</taxon>
    </lineage>
</organism>
<dbReference type="Proteomes" id="UP001500893">
    <property type="component" value="Unassembled WGS sequence"/>
</dbReference>
<dbReference type="EMBL" id="BAAAVM010000001">
    <property type="protein sequence ID" value="GAA3117464.1"/>
    <property type="molecule type" value="Genomic_DNA"/>
</dbReference>
<keyword evidence="2" id="KW-1185">Reference proteome</keyword>
<evidence type="ECO:0000313" key="2">
    <source>
        <dbReference type="Proteomes" id="UP001500893"/>
    </source>
</evidence>
<proteinExistence type="predicted"/>